<keyword evidence="1" id="KW-1133">Transmembrane helix</keyword>
<gene>
    <name evidence="2" type="ORF">DFP72DRAFT_885329</name>
</gene>
<proteinExistence type="predicted"/>
<organism evidence="2 3">
    <name type="scientific">Ephemerocybe angulata</name>
    <dbReference type="NCBI Taxonomy" id="980116"/>
    <lineage>
        <taxon>Eukaryota</taxon>
        <taxon>Fungi</taxon>
        <taxon>Dikarya</taxon>
        <taxon>Basidiomycota</taxon>
        <taxon>Agaricomycotina</taxon>
        <taxon>Agaricomycetes</taxon>
        <taxon>Agaricomycetidae</taxon>
        <taxon>Agaricales</taxon>
        <taxon>Agaricineae</taxon>
        <taxon>Psathyrellaceae</taxon>
        <taxon>Ephemerocybe</taxon>
    </lineage>
</organism>
<feature type="transmembrane region" description="Helical" evidence="1">
    <location>
        <begin position="199"/>
        <end position="217"/>
    </location>
</feature>
<keyword evidence="1" id="KW-0812">Transmembrane</keyword>
<dbReference type="AlphaFoldDB" id="A0A8H6M890"/>
<evidence type="ECO:0000256" key="1">
    <source>
        <dbReference type="SAM" id="Phobius"/>
    </source>
</evidence>
<comment type="caution">
    <text evidence="2">The sequence shown here is derived from an EMBL/GenBank/DDBJ whole genome shotgun (WGS) entry which is preliminary data.</text>
</comment>
<sequence>MPSAKVCLGPRWSLVQARTHGCASSCVTSFIKHDPQERRDLQITHSPARPPLHPAKPPNMDAEAISALITSRKERQIQRLLWVSLAITIITFGLSMTFLGIMSFFISWAGVGLSLIFTITLLFVSAKERRQRNGHHGATNIVVARLSCTQRKPSIFFAFFIAMVWAAALGMLCYTVAFFDHFEWVGVWAKMKAVPVSELIFCAAHVGVLVTYGVLCVKERRRVLGAEHEKWYMLGQYVERTAIGHFGQGISMGSGFRPSPGPYL</sequence>
<feature type="non-terminal residue" evidence="2">
    <location>
        <position position="1"/>
    </location>
</feature>
<evidence type="ECO:0000313" key="3">
    <source>
        <dbReference type="Proteomes" id="UP000521943"/>
    </source>
</evidence>
<dbReference type="EMBL" id="JACGCI010000015">
    <property type="protein sequence ID" value="KAF6759513.1"/>
    <property type="molecule type" value="Genomic_DNA"/>
</dbReference>
<evidence type="ECO:0000313" key="2">
    <source>
        <dbReference type="EMBL" id="KAF6759513.1"/>
    </source>
</evidence>
<keyword evidence="1" id="KW-0472">Membrane</keyword>
<keyword evidence="3" id="KW-1185">Reference proteome</keyword>
<dbReference type="OrthoDB" id="2853572at2759"/>
<dbReference type="Proteomes" id="UP000521943">
    <property type="component" value="Unassembled WGS sequence"/>
</dbReference>
<name>A0A8H6M890_9AGAR</name>
<feature type="transmembrane region" description="Helical" evidence="1">
    <location>
        <begin position="155"/>
        <end position="179"/>
    </location>
</feature>
<reference evidence="2 3" key="1">
    <citation type="submission" date="2020-07" db="EMBL/GenBank/DDBJ databases">
        <title>Comparative genomics of pyrophilous fungi reveals a link between fire events and developmental genes.</title>
        <authorList>
            <consortium name="DOE Joint Genome Institute"/>
            <person name="Steindorff A.S."/>
            <person name="Carver A."/>
            <person name="Calhoun S."/>
            <person name="Stillman K."/>
            <person name="Liu H."/>
            <person name="Lipzen A."/>
            <person name="Pangilinan J."/>
            <person name="Labutti K."/>
            <person name="Bruns T.D."/>
            <person name="Grigoriev I.V."/>
        </authorList>
    </citation>
    <scope>NUCLEOTIDE SEQUENCE [LARGE SCALE GENOMIC DNA]</scope>
    <source>
        <strain evidence="2 3">CBS 144469</strain>
    </source>
</reference>
<feature type="transmembrane region" description="Helical" evidence="1">
    <location>
        <begin position="80"/>
        <end position="99"/>
    </location>
</feature>
<protein>
    <submittedName>
        <fullName evidence="2">Uncharacterized protein</fullName>
    </submittedName>
</protein>
<feature type="transmembrane region" description="Helical" evidence="1">
    <location>
        <begin position="105"/>
        <end position="124"/>
    </location>
</feature>
<accession>A0A8H6M890</accession>